<comment type="caution">
    <text evidence="1">The sequence shown here is derived from an EMBL/GenBank/DDBJ whole genome shotgun (WGS) entry which is preliminary data.</text>
</comment>
<sequence length="78" mass="8790">MLNGTNIYNSPASEYHEVAKKAIERGDMVITCMGKGNWTSSGHYILWYGLEAGKVLINDPWSISPHKPRRITICLKVK</sequence>
<reference evidence="1" key="1">
    <citation type="submission" date="2019-08" db="EMBL/GenBank/DDBJ databases">
        <authorList>
            <person name="Kucharzyk K."/>
            <person name="Murdoch R.W."/>
            <person name="Higgins S."/>
            <person name="Loffler F."/>
        </authorList>
    </citation>
    <scope>NUCLEOTIDE SEQUENCE</scope>
</reference>
<evidence type="ECO:0008006" key="2">
    <source>
        <dbReference type="Google" id="ProtNLM"/>
    </source>
</evidence>
<proteinExistence type="predicted"/>
<evidence type="ECO:0000313" key="1">
    <source>
        <dbReference type="EMBL" id="MPN48385.1"/>
    </source>
</evidence>
<organism evidence="1">
    <name type="scientific">bioreactor metagenome</name>
    <dbReference type="NCBI Taxonomy" id="1076179"/>
    <lineage>
        <taxon>unclassified sequences</taxon>
        <taxon>metagenomes</taxon>
        <taxon>ecological metagenomes</taxon>
    </lineage>
</organism>
<dbReference type="EMBL" id="VSSQ01110662">
    <property type="protein sequence ID" value="MPN48385.1"/>
    <property type="molecule type" value="Genomic_DNA"/>
</dbReference>
<gene>
    <name evidence="1" type="ORF">SDC9_195992</name>
</gene>
<name>A0A645IAU8_9ZZZZ</name>
<dbReference type="AlphaFoldDB" id="A0A645IAU8"/>
<accession>A0A645IAU8</accession>
<protein>
    <recommendedName>
        <fullName evidence="2">Peptidase C39-like domain-containing protein</fullName>
    </recommendedName>
</protein>